<evidence type="ECO:0000313" key="1">
    <source>
        <dbReference type="EMBL" id="TGL60083.1"/>
    </source>
</evidence>
<protein>
    <submittedName>
        <fullName evidence="1">Uncharacterized protein</fullName>
    </submittedName>
</protein>
<gene>
    <name evidence="1" type="ORF">EHQ58_06175</name>
</gene>
<dbReference type="Proteomes" id="UP000297693">
    <property type="component" value="Unassembled WGS sequence"/>
</dbReference>
<dbReference type="NCBIfam" id="NF047773">
    <property type="entry name" value="phas_rel_Lepto"/>
    <property type="match status" value="1"/>
</dbReference>
<keyword evidence="2" id="KW-1185">Reference proteome</keyword>
<accession>A0A4R9K264</accession>
<dbReference type="EMBL" id="RQGD01000022">
    <property type="protein sequence ID" value="TGL60083.1"/>
    <property type="molecule type" value="Genomic_DNA"/>
</dbReference>
<organism evidence="1 2">
    <name type="scientific">Leptospira ognonensis</name>
    <dbReference type="NCBI Taxonomy" id="2484945"/>
    <lineage>
        <taxon>Bacteria</taxon>
        <taxon>Pseudomonadati</taxon>
        <taxon>Spirochaetota</taxon>
        <taxon>Spirochaetia</taxon>
        <taxon>Leptospirales</taxon>
        <taxon>Leptospiraceae</taxon>
        <taxon>Leptospira</taxon>
    </lineage>
</organism>
<dbReference type="RefSeq" id="WP_135623010.1">
    <property type="nucleotide sequence ID" value="NZ_RQGD01000022.1"/>
</dbReference>
<sequence length="88" mass="9345">MEQVVKDGLNFILGAVTTVKTETESAISKLNSEFQTLAAKGAKDQSETSVNLRKYLQEGISQLEALAGKVNSTVAEAKEKVASVTTKA</sequence>
<proteinExistence type="predicted"/>
<name>A0A4R9K264_9LEPT</name>
<evidence type="ECO:0000313" key="2">
    <source>
        <dbReference type="Proteomes" id="UP000297693"/>
    </source>
</evidence>
<dbReference type="AlphaFoldDB" id="A0A4R9K264"/>
<comment type="caution">
    <text evidence="1">The sequence shown here is derived from an EMBL/GenBank/DDBJ whole genome shotgun (WGS) entry which is preliminary data.</text>
</comment>
<reference evidence="1" key="1">
    <citation type="journal article" date="2019" name="PLoS Negl. Trop. Dis.">
        <title>Revisiting the worldwide diversity of Leptospira species in the environment.</title>
        <authorList>
            <person name="Vincent A.T."/>
            <person name="Schiettekatte O."/>
            <person name="Bourhy P."/>
            <person name="Veyrier F.J."/>
            <person name="Picardeau M."/>
        </authorList>
    </citation>
    <scope>NUCLEOTIDE SEQUENCE [LARGE SCALE GENOMIC DNA]</scope>
    <source>
        <strain evidence="1">201702476</strain>
    </source>
</reference>
<dbReference type="OrthoDB" id="345321at2"/>